<proteinExistence type="predicted"/>
<dbReference type="SUPFAM" id="SSF102198">
    <property type="entry name" value="Putative cyclase"/>
    <property type="match status" value="1"/>
</dbReference>
<accession>A0A8J6PAK4</accession>
<dbReference type="EMBL" id="JACVEL010000001">
    <property type="protein sequence ID" value="MBC9811157.1"/>
    <property type="molecule type" value="Genomic_DNA"/>
</dbReference>
<dbReference type="InterPro" id="IPR007325">
    <property type="entry name" value="KFase/CYL"/>
</dbReference>
<gene>
    <name evidence="1" type="ORF">H9Y05_01600</name>
</gene>
<comment type="caution">
    <text evidence="1">The sequence shown here is derived from an EMBL/GenBank/DDBJ whole genome shotgun (WGS) entry which is preliminary data.</text>
</comment>
<dbReference type="InterPro" id="IPR037175">
    <property type="entry name" value="KFase_sf"/>
</dbReference>
<protein>
    <submittedName>
        <fullName evidence="1">Cyclase family protein</fullName>
    </submittedName>
</protein>
<sequence>MKLFLNDTDYIDTQEGIDISIPMGGTSADAKAWYVNSPVIEPVHANGFVGSVAEGGSVNFRNIFFNPHGNGTHTECLGHITREVYSVNEHLKEFIFEALLISVTPETIENGDRVITKELLKKEIGGKMASALLIRTFPNETAKLDRDYSSTNPAYMDVSCIDVLNEAGIEHLLLDLPSVDRESDNGVLAMHHAFWQVPENPQFHKTITELIFVPDTVADGMYLLSLQVAPFENDASPSRPVLYPIKRKKS</sequence>
<evidence type="ECO:0000313" key="1">
    <source>
        <dbReference type="EMBL" id="MBC9811157.1"/>
    </source>
</evidence>
<dbReference type="Gene3D" id="3.50.30.50">
    <property type="entry name" value="Putative cyclase"/>
    <property type="match status" value="1"/>
</dbReference>
<organism evidence="1 2">
    <name type="scientific">Taishania pollutisoli</name>
    <dbReference type="NCBI Taxonomy" id="2766479"/>
    <lineage>
        <taxon>Bacteria</taxon>
        <taxon>Pseudomonadati</taxon>
        <taxon>Bacteroidota</taxon>
        <taxon>Flavobacteriia</taxon>
        <taxon>Flavobacteriales</taxon>
        <taxon>Crocinitomicaceae</taxon>
        <taxon>Taishania</taxon>
    </lineage>
</organism>
<dbReference type="AlphaFoldDB" id="A0A8J6PAK4"/>
<reference evidence="1" key="1">
    <citation type="submission" date="2020-09" db="EMBL/GenBank/DDBJ databases">
        <title>Taishania pollutisoli gen. nov., sp. nov., Isolated from Tetrabromobisphenol A-Contaminated Soil.</title>
        <authorList>
            <person name="Chen Q."/>
        </authorList>
    </citation>
    <scope>NUCLEOTIDE SEQUENCE</scope>
    <source>
        <strain evidence="1">CZZ-1</strain>
    </source>
</reference>
<dbReference type="RefSeq" id="WP_216713316.1">
    <property type="nucleotide sequence ID" value="NZ_JACVEL010000001.1"/>
</dbReference>
<dbReference type="Pfam" id="PF04199">
    <property type="entry name" value="Cyclase"/>
    <property type="match status" value="1"/>
</dbReference>
<dbReference type="GO" id="GO:0004061">
    <property type="term" value="F:arylformamidase activity"/>
    <property type="evidence" value="ECO:0007669"/>
    <property type="project" value="InterPro"/>
</dbReference>
<dbReference type="Proteomes" id="UP000652681">
    <property type="component" value="Unassembled WGS sequence"/>
</dbReference>
<evidence type="ECO:0000313" key="2">
    <source>
        <dbReference type="Proteomes" id="UP000652681"/>
    </source>
</evidence>
<name>A0A8J6PAK4_9FLAO</name>
<dbReference type="GO" id="GO:0019441">
    <property type="term" value="P:L-tryptophan catabolic process to kynurenine"/>
    <property type="evidence" value="ECO:0007669"/>
    <property type="project" value="InterPro"/>
</dbReference>
<keyword evidence="2" id="KW-1185">Reference proteome</keyword>